<gene>
    <name evidence="2" type="ORF">RT717_19910</name>
</gene>
<evidence type="ECO:0000256" key="1">
    <source>
        <dbReference type="SAM" id="SignalP"/>
    </source>
</evidence>
<dbReference type="EMBL" id="CP136051">
    <property type="protein sequence ID" value="WOK05349.1"/>
    <property type="molecule type" value="Genomic_DNA"/>
</dbReference>
<feature type="signal peptide" evidence="1">
    <location>
        <begin position="1"/>
        <end position="22"/>
    </location>
</feature>
<protein>
    <submittedName>
        <fullName evidence="2">YjbH domain-containing protein</fullName>
    </submittedName>
</protein>
<sequence length="249" mass="27585">MKIGFLLTSILLFAGTLHPCLAQFTLTGQSGNFLVPEARVIGDKKIAFGSSFNPQQEALILYPNRRGTHEIHNFVTLGFLPFMELTFNLTPIVDAPLDYGIGDRSGSLRFLLKKETDKFPALLFGMYIPLGTSNFVDSNFITGTKHFNLGGKELTLSAGVGIPWVVRTLIFTGFDSIDIVKKENNYQVGFFGSARWKAHKHLLVAAEYQAKDVNLGLIGRLPDEKCFVKLYTFSFKTVGFGVSYTGLVK</sequence>
<evidence type="ECO:0000313" key="3">
    <source>
        <dbReference type="Proteomes" id="UP001302349"/>
    </source>
</evidence>
<feature type="chain" id="PRO_5045859652" evidence="1">
    <location>
        <begin position="23"/>
        <end position="249"/>
    </location>
</feature>
<dbReference type="InterPro" id="IPR010344">
    <property type="entry name" value="YbjH"/>
</dbReference>
<accession>A0ABZ0ILH4</accession>
<dbReference type="RefSeq" id="WP_317488108.1">
    <property type="nucleotide sequence ID" value="NZ_CP136051.1"/>
</dbReference>
<organism evidence="2 3">
    <name type="scientific">Imperialibacter roseus</name>
    <dbReference type="NCBI Taxonomy" id="1324217"/>
    <lineage>
        <taxon>Bacteria</taxon>
        <taxon>Pseudomonadati</taxon>
        <taxon>Bacteroidota</taxon>
        <taxon>Cytophagia</taxon>
        <taxon>Cytophagales</taxon>
        <taxon>Flammeovirgaceae</taxon>
        <taxon>Imperialibacter</taxon>
    </lineage>
</organism>
<name>A0ABZ0ILH4_9BACT</name>
<keyword evidence="3" id="KW-1185">Reference proteome</keyword>
<dbReference type="Pfam" id="PF06082">
    <property type="entry name" value="YjbH"/>
    <property type="match status" value="1"/>
</dbReference>
<reference evidence="2 3" key="1">
    <citation type="journal article" date="2023" name="Microbiol. Resour. Announc.">
        <title>Complete Genome Sequence of Imperialibacter roseus strain P4T.</title>
        <authorList>
            <person name="Tizabi D.R."/>
            <person name="Bachvaroff T."/>
            <person name="Hill R.T."/>
        </authorList>
    </citation>
    <scope>NUCLEOTIDE SEQUENCE [LARGE SCALE GENOMIC DNA]</scope>
    <source>
        <strain evidence="2 3">P4T</strain>
    </source>
</reference>
<evidence type="ECO:0000313" key="2">
    <source>
        <dbReference type="EMBL" id="WOK05349.1"/>
    </source>
</evidence>
<keyword evidence="1" id="KW-0732">Signal</keyword>
<proteinExistence type="predicted"/>
<dbReference type="Proteomes" id="UP001302349">
    <property type="component" value="Chromosome"/>
</dbReference>